<evidence type="ECO:0000256" key="1">
    <source>
        <dbReference type="ARBA" id="ARBA00023098"/>
    </source>
</evidence>
<dbReference type="Proteomes" id="UP001595952">
    <property type="component" value="Unassembled WGS sequence"/>
</dbReference>
<dbReference type="EMBL" id="JBHSEI010000007">
    <property type="protein sequence ID" value="MFC4638856.1"/>
    <property type="molecule type" value="Genomic_DNA"/>
</dbReference>
<keyword evidence="4" id="KW-1185">Reference proteome</keyword>
<evidence type="ECO:0000259" key="2">
    <source>
        <dbReference type="Pfam" id="PF01734"/>
    </source>
</evidence>
<evidence type="ECO:0000313" key="4">
    <source>
        <dbReference type="Proteomes" id="UP001595952"/>
    </source>
</evidence>
<reference evidence="4" key="1">
    <citation type="journal article" date="2019" name="Int. J. Syst. Evol. Microbiol.">
        <title>The Global Catalogue of Microorganisms (GCM) 10K type strain sequencing project: providing services to taxonomists for standard genome sequencing and annotation.</title>
        <authorList>
            <consortium name="The Broad Institute Genomics Platform"/>
            <consortium name="The Broad Institute Genome Sequencing Center for Infectious Disease"/>
            <person name="Wu L."/>
            <person name="Ma J."/>
        </authorList>
    </citation>
    <scope>NUCLEOTIDE SEQUENCE [LARGE SCALE GENOMIC DNA]</scope>
    <source>
        <strain evidence="4">CCUG 55995</strain>
    </source>
</reference>
<name>A0ABV9IB75_9DEIO</name>
<accession>A0ABV9IB75</accession>
<keyword evidence="1" id="KW-0443">Lipid metabolism</keyword>
<comment type="caution">
    <text evidence="3">The sequence shown here is derived from an EMBL/GenBank/DDBJ whole genome shotgun (WGS) entry which is preliminary data.</text>
</comment>
<proteinExistence type="predicted"/>
<evidence type="ECO:0000313" key="3">
    <source>
        <dbReference type="EMBL" id="MFC4638856.1"/>
    </source>
</evidence>
<dbReference type="Pfam" id="PF01734">
    <property type="entry name" value="Patatin"/>
    <property type="match status" value="1"/>
</dbReference>
<dbReference type="InterPro" id="IPR002641">
    <property type="entry name" value="PNPLA_dom"/>
</dbReference>
<protein>
    <submittedName>
        <fullName evidence="3">Patatin-like phospholipase family protein</fullName>
    </submittedName>
</protein>
<dbReference type="InterPro" id="IPR016035">
    <property type="entry name" value="Acyl_Trfase/lysoPLipase"/>
</dbReference>
<dbReference type="RefSeq" id="WP_380061859.1">
    <property type="nucleotide sequence ID" value="NZ_JBHSEI010000007.1"/>
</dbReference>
<dbReference type="SUPFAM" id="SSF52151">
    <property type="entry name" value="FabD/lysophospholipase-like"/>
    <property type="match status" value="1"/>
</dbReference>
<feature type="domain" description="PNPLA" evidence="2">
    <location>
        <begin position="16"/>
        <end position="63"/>
    </location>
</feature>
<dbReference type="Gene3D" id="3.40.1090.10">
    <property type="entry name" value="Cytosolic phospholipase A2 catalytic domain"/>
    <property type="match status" value="1"/>
</dbReference>
<organism evidence="3 4">
    <name type="scientific">Deinococcus hohokamensis</name>
    <dbReference type="NCBI Taxonomy" id="309883"/>
    <lineage>
        <taxon>Bacteria</taxon>
        <taxon>Thermotogati</taxon>
        <taxon>Deinococcota</taxon>
        <taxon>Deinococci</taxon>
        <taxon>Deinococcales</taxon>
        <taxon>Deinococcaceae</taxon>
        <taxon>Deinococcus</taxon>
    </lineage>
</organism>
<sequence length="128" mass="13574">MTKPSRTTPRTGSGWCLSGGGYRATLFHLGAARRLNELGLLGGVQAISSVSGGSLFAGMLATQLPWPRAVPSGGPEWARLEQAVQRLCAQDLRTGPCFPAWRRGTGSAPAPWSAWRRGWIPTMGARAA</sequence>
<gene>
    <name evidence="3" type="ORF">ACFO0D_10945</name>
</gene>